<protein>
    <submittedName>
        <fullName evidence="7">Epithelial cell adhesion molecule isoform X1</fullName>
    </submittedName>
</protein>
<organism evidence="6 7">
    <name type="scientific">Ictalurus punctatus</name>
    <name type="common">Channel catfish</name>
    <name type="synonym">Silurus punctatus</name>
    <dbReference type="NCBI Taxonomy" id="7998"/>
    <lineage>
        <taxon>Eukaryota</taxon>
        <taxon>Metazoa</taxon>
        <taxon>Chordata</taxon>
        <taxon>Craniata</taxon>
        <taxon>Vertebrata</taxon>
        <taxon>Euteleostomi</taxon>
        <taxon>Actinopterygii</taxon>
        <taxon>Neopterygii</taxon>
        <taxon>Teleostei</taxon>
        <taxon>Ostariophysi</taxon>
        <taxon>Siluriformes</taxon>
        <taxon>Ictaluridae</taxon>
        <taxon>Ictalurus</taxon>
    </lineage>
</organism>
<dbReference type="SUPFAM" id="SSF57610">
    <property type="entry name" value="Thyroglobulin type-1 domain"/>
    <property type="match status" value="1"/>
</dbReference>
<evidence type="ECO:0000256" key="3">
    <source>
        <dbReference type="SAM" id="Phobius"/>
    </source>
</evidence>
<dbReference type="PROSITE" id="PS00484">
    <property type="entry name" value="THYROGLOBULIN_1_1"/>
    <property type="match status" value="1"/>
</dbReference>
<reference evidence="7" key="2">
    <citation type="submission" date="2025-08" db="UniProtKB">
        <authorList>
            <consortium name="RefSeq"/>
        </authorList>
    </citation>
    <scope>IDENTIFICATION</scope>
    <source>
        <tissue evidence="7">Blood</tissue>
    </source>
</reference>
<keyword evidence="3" id="KW-0812">Transmembrane</keyword>
<dbReference type="InterPro" id="IPR043406">
    <property type="entry name" value="EPCAM/Trop-2"/>
</dbReference>
<keyword evidence="6" id="KW-1185">Reference proteome</keyword>
<accession>A0A9F7RFK8</accession>
<dbReference type="RefSeq" id="XP_053535573.1">
    <property type="nucleotide sequence ID" value="XM_053679598.1"/>
</dbReference>
<evidence type="ECO:0000313" key="7">
    <source>
        <dbReference type="RefSeq" id="XP_053535573.1"/>
    </source>
</evidence>
<feature type="domain" description="Thyroglobulin type-1" evidence="5">
    <location>
        <begin position="73"/>
        <end position="152"/>
    </location>
</feature>
<keyword evidence="4" id="KW-0732">Signal</keyword>
<dbReference type="PANTHER" id="PTHR14168:SF4">
    <property type="entry name" value="EPITHELIAL CELL ADHESION MOLECULE PRECURSOR"/>
    <property type="match status" value="1"/>
</dbReference>
<dbReference type="Gene3D" id="4.10.800.10">
    <property type="entry name" value="Thyroglobulin type-1"/>
    <property type="match status" value="1"/>
</dbReference>
<evidence type="ECO:0000256" key="1">
    <source>
        <dbReference type="ARBA" id="ARBA00023157"/>
    </source>
</evidence>
<dbReference type="InterPro" id="IPR049420">
    <property type="entry name" value="EPCAM-Trop-2_C"/>
</dbReference>
<dbReference type="Pfam" id="PF00086">
    <property type="entry name" value="Thyroglobulin_1"/>
    <property type="match status" value="1"/>
</dbReference>
<feature type="signal peptide" evidence="4">
    <location>
        <begin position="1"/>
        <end position="31"/>
    </location>
</feature>
<dbReference type="PROSITE" id="PS51162">
    <property type="entry name" value="THYROGLOBULIN_1_2"/>
    <property type="match status" value="1"/>
</dbReference>
<dbReference type="Pfam" id="PF21283">
    <property type="entry name" value="EPCAM-Trop-2_C"/>
    <property type="match status" value="1"/>
</dbReference>
<dbReference type="SMART" id="SM00211">
    <property type="entry name" value="TY"/>
    <property type="match status" value="1"/>
</dbReference>
<evidence type="ECO:0000259" key="5">
    <source>
        <dbReference type="PROSITE" id="PS51162"/>
    </source>
</evidence>
<evidence type="ECO:0000256" key="4">
    <source>
        <dbReference type="SAM" id="SignalP"/>
    </source>
</evidence>
<reference evidence="6" key="1">
    <citation type="journal article" date="2016" name="Nat. Commun.">
        <title>The channel catfish genome sequence provides insights into the evolution of scale formation in teleosts.</title>
        <authorList>
            <person name="Liu Z."/>
            <person name="Liu S."/>
            <person name="Yao J."/>
            <person name="Bao L."/>
            <person name="Zhang J."/>
            <person name="Li Y."/>
            <person name="Jiang C."/>
            <person name="Sun L."/>
            <person name="Wang R."/>
            <person name="Zhang Y."/>
            <person name="Zhou T."/>
            <person name="Zeng Q."/>
            <person name="Fu Q."/>
            <person name="Gao S."/>
            <person name="Li N."/>
            <person name="Koren S."/>
            <person name="Jiang Y."/>
            <person name="Zimin A."/>
            <person name="Xu P."/>
            <person name="Phillippy A.M."/>
            <person name="Geng X."/>
            <person name="Song L."/>
            <person name="Sun F."/>
            <person name="Li C."/>
            <person name="Wang X."/>
            <person name="Chen A."/>
            <person name="Jin Y."/>
            <person name="Yuan Z."/>
            <person name="Yang Y."/>
            <person name="Tan S."/>
            <person name="Peatman E."/>
            <person name="Lu J."/>
            <person name="Qin Z."/>
            <person name="Dunham R."/>
            <person name="Li Z."/>
            <person name="Sonstegard T."/>
            <person name="Feng J."/>
            <person name="Danzmann R.G."/>
            <person name="Schroeder S."/>
            <person name="Scheffler B."/>
            <person name="Duke M.V."/>
            <person name="Ballard L."/>
            <person name="Kucuktas H."/>
            <person name="Kaltenboeck L."/>
            <person name="Liu H."/>
            <person name="Armbruster J."/>
            <person name="Xie Y."/>
            <person name="Kirby M.L."/>
            <person name="Tian Y."/>
            <person name="Flanagan M.E."/>
            <person name="Mu W."/>
            <person name="Waldbieser G.C."/>
        </authorList>
    </citation>
    <scope>NUCLEOTIDE SEQUENCE [LARGE SCALE GENOMIC DNA]</scope>
    <source>
        <strain evidence="6">SDA103</strain>
    </source>
</reference>
<dbReference type="AlphaFoldDB" id="A0A9F7RFK8"/>
<dbReference type="CDD" id="cd00191">
    <property type="entry name" value="TY"/>
    <property type="match status" value="1"/>
</dbReference>
<keyword evidence="3" id="KW-1133">Transmembrane helix</keyword>
<dbReference type="InterPro" id="IPR000716">
    <property type="entry name" value="Thyroglobulin_1"/>
</dbReference>
<sequence length="322" mass="36161">MRKIHFNSTLTSKMKDIIVVCLLAFVAGASADCSKCSTMKWGTCEAAGETCTCTLRIGAAPEDKQLINCVQLVSKCFLMKAEMYRARNNMSTRSIGGKPVTTAIVDNDGIYDPDCENDGRFKAIQCNNTNTCWCVNSAGVRRSDKGDKNMKCEPAETYWVRLELKHKPVNTQDMASLKTGLQKTLLDRYKLEGKYVTGFQYDADSRFIVVDIQKPKEDRTIDLPSMAYYFEKDVKVLPLFFDQTPLSVDVNGNPVGMETILVYYVDDKAPTITMQKLTGGVIAVIVVVILIVLIGLLCLFFIRRREKARYKKTPAREMEPMS</sequence>
<name>A0A9F7RFK8_ICTPU</name>
<dbReference type="PANTHER" id="PTHR14168">
    <property type="entry name" value="TUMOR-ASSOCIATED CALCIUM SIGNAL TRANSDUCER"/>
    <property type="match status" value="1"/>
</dbReference>
<feature type="chain" id="PRO_5039940143" evidence="4">
    <location>
        <begin position="32"/>
        <end position="322"/>
    </location>
</feature>
<dbReference type="GO" id="GO:0016020">
    <property type="term" value="C:membrane"/>
    <property type="evidence" value="ECO:0007669"/>
    <property type="project" value="InterPro"/>
</dbReference>
<dbReference type="OrthoDB" id="8953056at2759"/>
<keyword evidence="1" id="KW-1015">Disulfide bond</keyword>
<feature type="transmembrane region" description="Helical" evidence="3">
    <location>
        <begin position="277"/>
        <end position="302"/>
    </location>
</feature>
<dbReference type="CTD" id="4072"/>
<comment type="caution">
    <text evidence="2">Lacks conserved residue(s) required for the propagation of feature annotation.</text>
</comment>
<dbReference type="GeneID" id="108263149"/>
<dbReference type="Proteomes" id="UP000221080">
    <property type="component" value="Chromosome 3"/>
</dbReference>
<dbReference type="InterPro" id="IPR036857">
    <property type="entry name" value="Thyroglobulin_1_sf"/>
</dbReference>
<gene>
    <name evidence="7" type="primary">epcam</name>
</gene>
<evidence type="ECO:0000256" key="2">
    <source>
        <dbReference type="PROSITE-ProRule" id="PRU00500"/>
    </source>
</evidence>
<evidence type="ECO:0000313" key="6">
    <source>
        <dbReference type="Proteomes" id="UP000221080"/>
    </source>
</evidence>
<keyword evidence="3" id="KW-0472">Membrane</keyword>
<proteinExistence type="predicted"/>